<dbReference type="RefSeq" id="WP_186928518.1">
    <property type="nucleotide sequence ID" value="NZ_JACOOJ010000004.1"/>
</dbReference>
<keyword evidence="1" id="KW-0732">Signal</keyword>
<organism evidence="2 3">
    <name type="scientific">Parabacteroides hominis</name>
    <dbReference type="NCBI Taxonomy" id="2763057"/>
    <lineage>
        <taxon>Bacteria</taxon>
        <taxon>Pseudomonadati</taxon>
        <taxon>Bacteroidota</taxon>
        <taxon>Bacteroidia</taxon>
        <taxon>Bacteroidales</taxon>
        <taxon>Tannerellaceae</taxon>
        <taxon>Parabacteroides</taxon>
    </lineage>
</organism>
<gene>
    <name evidence="2" type="ORF">H8S65_03155</name>
</gene>
<dbReference type="InterPro" id="IPR032573">
    <property type="entry name" value="DUF4925"/>
</dbReference>
<dbReference type="EMBL" id="JACOOJ010000004">
    <property type="protein sequence ID" value="MBC5631779.1"/>
    <property type="molecule type" value="Genomic_DNA"/>
</dbReference>
<name>A0ABR7DK32_9BACT</name>
<evidence type="ECO:0000313" key="2">
    <source>
        <dbReference type="EMBL" id="MBC5631779.1"/>
    </source>
</evidence>
<dbReference type="PROSITE" id="PS51257">
    <property type="entry name" value="PROKAR_LIPOPROTEIN"/>
    <property type="match status" value="1"/>
</dbReference>
<comment type="caution">
    <text evidence="2">The sequence shown here is derived from an EMBL/GenBank/DDBJ whole genome shotgun (WGS) entry which is preliminary data.</text>
</comment>
<protein>
    <submittedName>
        <fullName evidence="2">DUF4925 domain-containing protein</fullName>
    </submittedName>
</protein>
<accession>A0ABR7DK32</accession>
<feature type="chain" id="PRO_5046697045" evidence="1">
    <location>
        <begin position="23"/>
        <end position="391"/>
    </location>
</feature>
<evidence type="ECO:0000313" key="3">
    <source>
        <dbReference type="Proteomes" id="UP000651475"/>
    </source>
</evidence>
<feature type="signal peptide" evidence="1">
    <location>
        <begin position="1"/>
        <end position="22"/>
    </location>
</feature>
<proteinExistence type="predicted"/>
<dbReference type="Pfam" id="PF16272">
    <property type="entry name" value="DUF4925"/>
    <property type="match status" value="1"/>
</dbReference>
<sequence>MKKNLLFVFTMLCALSFFTACSDDDNKKNEPEGAVLLKGTQTYSAEKLSLKYGDSPLLGKAIIFATEDGKTGTIKMEGVFDPSIIEDLLPSKTEQMVSLAPGVVPGEVTTMFNVNLTQDGNKYTFEGTDSNNGREMKYAGTVDSTSMTLAVNVTMPKNDLLGTWNLAPIIPGESAAEANKSQPLTMSWVSSTPIKIDWNWIDPQMPAGTMMEMPVDNVVKLLSSLYASPALAGALESITFQTDGNIVASYKSKGQADWQTSPTNLAQYYIKDNKMFVQLNIDNIIATVMANKGTKASTKAGFVDIINGFASLLSKGVPMNYAIKSDAATISVDQTLLLPLLSLLADETIVTLLLPNIPENYQTAASEVLKQLPEIIKNTTEMNVSLHLVKK</sequence>
<evidence type="ECO:0000256" key="1">
    <source>
        <dbReference type="SAM" id="SignalP"/>
    </source>
</evidence>
<keyword evidence="3" id="KW-1185">Reference proteome</keyword>
<reference evidence="2 3" key="1">
    <citation type="submission" date="2020-08" db="EMBL/GenBank/DDBJ databases">
        <title>Genome public.</title>
        <authorList>
            <person name="Liu C."/>
            <person name="Sun Q."/>
        </authorList>
    </citation>
    <scope>NUCLEOTIDE SEQUENCE [LARGE SCALE GENOMIC DNA]</scope>
    <source>
        <strain evidence="2 3">NSJ-79</strain>
    </source>
</reference>
<dbReference type="Proteomes" id="UP000651475">
    <property type="component" value="Unassembled WGS sequence"/>
</dbReference>